<dbReference type="InterPro" id="IPR007483">
    <property type="entry name" value="Hamartin"/>
</dbReference>
<organism evidence="2 3">
    <name type="scientific">Suillus plorans</name>
    <dbReference type="NCBI Taxonomy" id="116603"/>
    <lineage>
        <taxon>Eukaryota</taxon>
        <taxon>Fungi</taxon>
        <taxon>Dikarya</taxon>
        <taxon>Basidiomycota</taxon>
        <taxon>Agaricomycotina</taxon>
        <taxon>Agaricomycetes</taxon>
        <taxon>Agaricomycetidae</taxon>
        <taxon>Boletales</taxon>
        <taxon>Suillineae</taxon>
        <taxon>Suillaceae</taxon>
        <taxon>Suillus</taxon>
    </lineage>
</organism>
<reference evidence="2" key="1">
    <citation type="journal article" date="2020" name="New Phytol.">
        <title>Comparative genomics reveals dynamic genome evolution in host specialist ectomycorrhizal fungi.</title>
        <authorList>
            <person name="Lofgren L.A."/>
            <person name="Nguyen N.H."/>
            <person name="Vilgalys R."/>
            <person name="Ruytinx J."/>
            <person name="Liao H.L."/>
            <person name="Branco S."/>
            <person name="Kuo A."/>
            <person name="LaButti K."/>
            <person name="Lipzen A."/>
            <person name="Andreopoulos W."/>
            <person name="Pangilinan J."/>
            <person name="Riley R."/>
            <person name="Hundley H."/>
            <person name="Na H."/>
            <person name="Barry K."/>
            <person name="Grigoriev I.V."/>
            <person name="Stajich J.E."/>
            <person name="Kennedy P.G."/>
        </authorList>
    </citation>
    <scope>NUCLEOTIDE SEQUENCE</scope>
    <source>
        <strain evidence="2">S12</strain>
    </source>
</reference>
<protein>
    <recommendedName>
        <fullName evidence="4">Hamartin</fullName>
    </recommendedName>
</protein>
<dbReference type="GO" id="GO:0051726">
    <property type="term" value="P:regulation of cell cycle"/>
    <property type="evidence" value="ECO:0007669"/>
    <property type="project" value="TreeGrafter"/>
</dbReference>
<evidence type="ECO:0000313" key="2">
    <source>
        <dbReference type="EMBL" id="KAG1803680.1"/>
    </source>
</evidence>
<dbReference type="RefSeq" id="XP_041166026.1">
    <property type="nucleotide sequence ID" value="XM_041297144.1"/>
</dbReference>
<keyword evidence="3" id="KW-1185">Reference proteome</keyword>
<dbReference type="PANTHER" id="PTHR15154">
    <property type="entry name" value="HAMARTIN"/>
    <property type="match status" value="1"/>
</dbReference>
<dbReference type="OrthoDB" id="28737at2759"/>
<dbReference type="GO" id="GO:0032007">
    <property type="term" value="P:negative regulation of TOR signaling"/>
    <property type="evidence" value="ECO:0007669"/>
    <property type="project" value="TreeGrafter"/>
</dbReference>
<evidence type="ECO:0000256" key="1">
    <source>
        <dbReference type="SAM" id="Coils"/>
    </source>
</evidence>
<name>A0A9P7J5K8_9AGAM</name>
<gene>
    <name evidence="2" type="ORF">HD556DRAFT_1227185</name>
</gene>
<evidence type="ECO:0008006" key="4">
    <source>
        <dbReference type="Google" id="ProtNLM"/>
    </source>
</evidence>
<sequence length="872" mass="99648">MSITALSLQVRIILEEAPDDARLEQVLQAVDDFVRECAASKEPDVLLFQLEEELQSFHSDTITHNFLQYTEVLLAILFRLRPLLTSISLISTWFDLVLRPALREPRLSTPAANHAKELIISAAVKTDEKYPEKVANFRRRLLDLYVLDAYNEGSGDDLLEWAELDQEQREKRSLWKFNLEDVLVKSGLRQPQDFMSAINHSFATPSSRLQLLILLNRYTSEPSFQSLAAALADHLLLDSLLNSLLLDNSSTVCTIGLTVIVKLLPIFAVKASEKLKMMLPRLLAILARIICWKERSVPKPVFEEGAEDTDESSANGDAQGLAYNEFTASCNLPLRPELGWDRLELMFNAASSTPPPGIYFSCLYYLFPCNLLRFLRGPSAYLNDRQYESPFSISWEDALDEDNIRSKSESLLRGRIVNARVIWGDWRKELTEPDTWANYSVSRIASECTMLDVRNTALGSKQFCADIASTAAEPSLLESTTIFDGDTSTAPTPHPGYVELPTVKPRVSLESMITASVALKSNLDVEIEAPTAAWSSLLFPTGSNSPTKRASDIPSEPNTYNEQLPSHVAQAISGLQREVLLLRNELNFELWLSRENVKHIGRLYQDKILSKNAEVEQQGLFNKLRHYRAEVQRLDRQLRDHREQSSSAKNKYADWNTELQNKLKEFREEKKLWVSEAASLRTAEKEAQALFAAQGQLLADAVKQVFELQTQRKETQHKVDRLRDYERQIDQHVRMQRLWDTDFQRFNDRAEELQQLTTQFKQVEMHLESYQKTFEQMSEDARYDHRRQNQALEARLSLLQKRCDASRRLPEAEIAAFMEEKSELAATNARLREENADLKDEMGEMRARMELMKAQIDGHKGLIGETRSMPAL</sequence>
<dbReference type="EMBL" id="JABBWE010000004">
    <property type="protein sequence ID" value="KAG1803680.1"/>
    <property type="molecule type" value="Genomic_DNA"/>
</dbReference>
<dbReference type="GeneID" id="64590908"/>
<accession>A0A9P7J5K8</accession>
<dbReference type="AlphaFoldDB" id="A0A9P7J5K8"/>
<dbReference type="GO" id="GO:0033596">
    <property type="term" value="C:TSC1-TSC2 complex"/>
    <property type="evidence" value="ECO:0007669"/>
    <property type="project" value="TreeGrafter"/>
</dbReference>
<keyword evidence="1" id="KW-0175">Coiled coil</keyword>
<feature type="coiled-coil region" evidence="1">
    <location>
        <begin position="753"/>
        <end position="855"/>
    </location>
</feature>
<evidence type="ECO:0000313" key="3">
    <source>
        <dbReference type="Proteomes" id="UP000719766"/>
    </source>
</evidence>
<dbReference type="Proteomes" id="UP000719766">
    <property type="component" value="Unassembled WGS sequence"/>
</dbReference>
<feature type="coiled-coil region" evidence="1">
    <location>
        <begin position="624"/>
        <end position="676"/>
    </location>
</feature>
<comment type="caution">
    <text evidence="2">The sequence shown here is derived from an EMBL/GenBank/DDBJ whole genome shotgun (WGS) entry which is preliminary data.</text>
</comment>
<proteinExistence type="predicted"/>
<dbReference type="PANTHER" id="PTHR15154:SF2">
    <property type="entry name" value="HAMARTIN"/>
    <property type="match status" value="1"/>
</dbReference>